<evidence type="ECO:0000313" key="8">
    <source>
        <dbReference type="EMBL" id="MFB0835060.1"/>
    </source>
</evidence>
<evidence type="ECO:0000256" key="3">
    <source>
        <dbReference type="ARBA" id="ARBA00022692"/>
    </source>
</evidence>
<evidence type="ECO:0000256" key="2">
    <source>
        <dbReference type="ARBA" id="ARBA00006143"/>
    </source>
</evidence>
<evidence type="ECO:0000313" key="9">
    <source>
        <dbReference type="Proteomes" id="UP001575652"/>
    </source>
</evidence>
<feature type="transmembrane region" description="Helical" evidence="6">
    <location>
        <begin position="41"/>
        <end position="68"/>
    </location>
</feature>
<feature type="transmembrane region" description="Helical" evidence="6">
    <location>
        <begin position="150"/>
        <end position="174"/>
    </location>
</feature>
<evidence type="ECO:0000256" key="1">
    <source>
        <dbReference type="ARBA" id="ARBA00004141"/>
    </source>
</evidence>
<feature type="transmembrane region" description="Helical" evidence="6">
    <location>
        <begin position="74"/>
        <end position="96"/>
    </location>
</feature>
<dbReference type="PANTHER" id="PTHR31272">
    <property type="entry name" value="CYTOCHROME C-TYPE BIOGENESIS PROTEIN HI_1454-RELATED"/>
    <property type="match status" value="1"/>
</dbReference>
<evidence type="ECO:0000256" key="5">
    <source>
        <dbReference type="ARBA" id="ARBA00023136"/>
    </source>
</evidence>
<evidence type="ECO:0000256" key="4">
    <source>
        <dbReference type="ARBA" id="ARBA00022989"/>
    </source>
</evidence>
<dbReference type="InterPro" id="IPR003834">
    <property type="entry name" value="Cyt_c_assmbl_TM_dom"/>
</dbReference>
<gene>
    <name evidence="8" type="ORF">ACETWP_10715</name>
</gene>
<accession>A0ABV4UQT7</accession>
<comment type="subcellular location">
    <subcellularLocation>
        <location evidence="1">Membrane</location>
        <topology evidence="1">Multi-pass membrane protein</topology>
    </subcellularLocation>
</comment>
<protein>
    <submittedName>
        <fullName evidence="8">Cytochrome c biogenesis CcdA family protein</fullName>
    </submittedName>
</protein>
<feature type="transmembrane region" description="Helical" evidence="6">
    <location>
        <begin position="249"/>
        <end position="266"/>
    </location>
</feature>
<keyword evidence="4 6" id="KW-1133">Transmembrane helix</keyword>
<name>A0ABV4UQT7_9MICC</name>
<keyword evidence="5 6" id="KW-0472">Membrane</keyword>
<dbReference type="InterPro" id="IPR051790">
    <property type="entry name" value="Cytochrome_c-biogenesis_DsbD"/>
</dbReference>
<dbReference type="EMBL" id="JBHDLJ010000007">
    <property type="protein sequence ID" value="MFB0835060.1"/>
    <property type="molecule type" value="Genomic_DNA"/>
</dbReference>
<dbReference type="Proteomes" id="UP001575652">
    <property type="component" value="Unassembled WGS sequence"/>
</dbReference>
<feature type="domain" description="Cytochrome C biogenesis protein transmembrane" evidence="7">
    <location>
        <begin position="7"/>
        <end position="194"/>
    </location>
</feature>
<reference evidence="8 9" key="1">
    <citation type="submission" date="2024-09" db="EMBL/GenBank/DDBJ databases">
        <authorList>
            <person name="Salinas-Garcia M.A."/>
            <person name="Prieme A."/>
        </authorList>
    </citation>
    <scope>NUCLEOTIDE SEQUENCE [LARGE SCALE GENOMIC DNA]</scope>
    <source>
        <strain evidence="8 9">DSM 21081</strain>
    </source>
</reference>
<feature type="transmembrane region" description="Helical" evidence="6">
    <location>
        <begin position="6"/>
        <end position="29"/>
    </location>
</feature>
<evidence type="ECO:0000256" key="6">
    <source>
        <dbReference type="SAM" id="Phobius"/>
    </source>
</evidence>
<dbReference type="RefSeq" id="WP_373972230.1">
    <property type="nucleotide sequence ID" value="NZ_JBHDLJ010000007.1"/>
</dbReference>
<dbReference type="PANTHER" id="PTHR31272:SF4">
    <property type="entry name" value="CYTOCHROME C-TYPE BIOGENESIS PROTEIN HI_1454-RELATED"/>
    <property type="match status" value="1"/>
</dbReference>
<dbReference type="Pfam" id="PF02683">
    <property type="entry name" value="DsbD_TM"/>
    <property type="match status" value="1"/>
</dbReference>
<keyword evidence="3 6" id="KW-0812">Transmembrane</keyword>
<evidence type="ECO:0000259" key="7">
    <source>
        <dbReference type="Pfam" id="PF02683"/>
    </source>
</evidence>
<feature type="transmembrane region" description="Helical" evidence="6">
    <location>
        <begin position="195"/>
        <end position="222"/>
    </location>
</feature>
<organism evidence="8 9">
    <name type="scientific">Arthrobacter halodurans</name>
    <dbReference type="NCBI Taxonomy" id="516699"/>
    <lineage>
        <taxon>Bacteria</taxon>
        <taxon>Bacillati</taxon>
        <taxon>Actinomycetota</taxon>
        <taxon>Actinomycetes</taxon>
        <taxon>Micrococcales</taxon>
        <taxon>Micrococcaceae</taxon>
        <taxon>Arthrobacter</taxon>
    </lineage>
</organism>
<proteinExistence type="inferred from homology"/>
<comment type="similarity">
    <text evidence="2">Belongs to the DsbD family.</text>
</comment>
<sequence>MGAGIAFAFVGGILGLFSPCNAMLLPAFFAHAATSTRRLGALGVAFLAGTLATLVPLGLGVGWLGGVLTIDRGLLIVAAGWVVVALGLVQVLGGGFDAARLLPRRARRPRDPGSLGGAVLLGTVAGVAGFCTGPVLGAILTLVLSSGSPLAGGLLLAVYAAGTVLPVIAAAGAVRRFGAVRWRWLRGRAFRFGPLRLHTHTLAAGAVTSLVGAAMLTTGGLISAPELLPHEVLDAVSAASSAVDAAVPGWAWTALAGTAALGWWLAAARRRLAARDAA</sequence>
<keyword evidence="9" id="KW-1185">Reference proteome</keyword>
<feature type="transmembrane region" description="Helical" evidence="6">
    <location>
        <begin position="117"/>
        <end position="144"/>
    </location>
</feature>
<comment type="caution">
    <text evidence="8">The sequence shown here is derived from an EMBL/GenBank/DDBJ whole genome shotgun (WGS) entry which is preliminary data.</text>
</comment>